<keyword evidence="2" id="KW-0433">Leucine-rich repeat</keyword>
<organism evidence="4 5">
    <name type="scientific">Mus musculus</name>
    <name type="common">Mouse</name>
    <dbReference type="NCBI Taxonomy" id="10090"/>
    <lineage>
        <taxon>Eukaryota</taxon>
        <taxon>Metazoa</taxon>
        <taxon>Chordata</taxon>
        <taxon>Craniata</taxon>
        <taxon>Vertebrata</taxon>
        <taxon>Euteleostomi</taxon>
        <taxon>Mammalia</taxon>
        <taxon>Eutheria</taxon>
        <taxon>Euarchontoglires</taxon>
        <taxon>Glires</taxon>
        <taxon>Rodentia</taxon>
        <taxon>Myomorpha</taxon>
        <taxon>Muroidea</taxon>
        <taxon>Muridae</taxon>
        <taxon>Murinae</taxon>
        <taxon>Mus</taxon>
        <taxon>Mus</taxon>
    </lineage>
</organism>
<evidence type="ECO:0000256" key="2">
    <source>
        <dbReference type="ARBA" id="ARBA00022614"/>
    </source>
</evidence>
<dbReference type="AlphaFoldDB" id="A0AAG1GD13"/>
<dbReference type="GO" id="GO:0045596">
    <property type="term" value="P:negative regulation of cell differentiation"/>
    <property type="evidence" value="ECO:0007669"/>
    <property type="project" value="InterPro"/>
</dbReference>
<evidence type="ECO:0000313" key="5">
    <source>
        <dbReference type="Proteomes" id="UP000000589"/>
    </source>
</evidence>
<protein>
    <submittedName>
        <fullName evidence="4">Uncharacterized protein</fullName>
    </submittedName>
</protein>
<evidence type="ECO:0000256" key="1">
    <source>
        <dbReference type="ARBA" id="ARBA00009608"/>
    </source>
</evidence>
<dbReference type="GeneTree" id="ENSGT01030000234531"/>
<proteinExistence type="inferred from homology"/>
<dbReference type="EMBL" id="AC140365">
    <property type="status" value="NOT_ANNOTATED_CDS"/>
    <property type="molecule type" value="Genomic_DNA"/>
</dbReference>
<dbReference type="FunFam" id="3.80.10.10:FF:000404">
    <property type="entry name" value="Predicted gene 7682"/>
    <property type="match status" value="1"/>
</dbReference>
<keyword evidence="5" id="KW-1185">Reference proteome</keyword>
<evidence type="ECO:0000313" key="4">
    <source>
        <dbReference type="Ensembl" id="ENSMUSP00000126681.3"/>
    </source>
</evidence>
<accession>A0AAG1GD13</accession>
<dbReference type="GO" id="GO:0008284">
    <property type="term" value="P:positive regulation of cell population proliferation"/>
    <property type="evidence" value="ECO:0007669"/>
    <property type="project" value="InterPro"/>
</dbReference>
<dbReference type="InterPro" id="IPR032675">
    <property type="entry name" value="LRR_dom_sf"/>
</dbReference>
<dbReference type="EMBL" id="AC124606">
    <property type="status" value="NOT_ANNOTATED_CDS"/>
    <property type="molecule type" value="Genomic_DNA"/>
</dbReference>
<evidence type="ECO:0000256" key="3">
    <source>
        <dbReference type="ARBA" id="ARBA00022737"/>
    </source>
</evidence>
<dbReference type="PANTHER" id="PTHR14224">
    <property type="entry name" value="SIMILAR TO PREFERENTIALLY EXPRESSED ANTIGEN IN MELANOMA-LIKE 3"/>
    <property type="match status" value="1"/>
</dbReference>
<keyword evidence="3" id="KW-0677">Repeat</keyword>
<dbReference type="SUPFAM" id="SSF52047">
    <property type="entry name" value="RNI-like"/>
    <property type="match status" value="1"/>
</dbReference>
<gene>
    <name evidence="4" type="primary">LOC108168685</name>
</gene>
<dbReference type="GO" id="GO:0043066">
    <property type="term" value="P:negative regulation of apoptotic process"/>
    <property type="evidence" value="ECO:0007669"/>
    <property type="project" value="InterPro"/>
</dbReference>
<dbReference type="InterPro" id="IPR026271">
    <property type="entry name" value="PRAME"/>
</dbReference>
<comment type="similarity">
    <text evidence="1">Belongs to the PRAME family.</text>
</comment>
<dbReference type="Proteomes" id="UP000000589">
    <property type="component" value="Unplaced"/>
</dbReference>
<name>A0AAG1GD13_MOUSE</name>
<dbReference type="InterPro" id="IPR050694">
    <property type="entry name" value="LRRC14/PRAME"/>
</dbReference>
<sequence>LFCLSCPTNGHVALDLKKMSVHTPPTLQKLAIQTLVREEALGMSELEEMAHGLFPALFKEAFDGRHIKLIKALVIAWPFHCLPVGALMRTTDLETLQAVLDGVDIRRTIGFHPRRKKLQFLDLRNVHHSFWNIWTDSEDSDYSAEILDEKKALQVRPRYGLRQRLKVTVDLCIRSCLDEAQTWFLKWAQERKGSLYFCCTKMKIWTLPERALRQIFHVFDPEHIMELELNTEWTLIELTHFAPYFGQMRNLRKVFLAPLHKIDFHLPNRTRVTEVKCINKFASQFSKFNCLQHLFMFCVHFLRSQMNQVLGCLMTPLKTLSITYSLISQRDLDSFACCQSLFQLKHLELRGVVLLDLDLMPLRGLLMKVAGTLETLDLQWCRMKDSQLNVLLPVFKQCSQISNINFYNNEFSMPFLKDLLQHTANWSKMNVEQYPAPLECYDEFAQVTVEGFAQLCQDLMDTLRAIRQPKNSSFATDICHTCGERWVFDQVAKLCSCWH</sequence>
<dbReference type="GO" id="GO:0045892">
    <property type="term" value="P:negative regulation of DNA-templated transcription"/>
    <property type="evidence" value="ECO:0007669"/>
    <property type="project" value="InterPro"/>
</dbReference>
<dbReference type="PIRSF" id="PIRSF038286">
    <property type="entry name" value="PRAME"/>
    <property type="match status" value="1"/>
</dbReference>
<dbReference type="Gene3D" id="3.80.10.10">
    <property type="entry name" value="Ribonuclease Inhibitor"/>
    <property type="match status" value="1"/>
</dbReference>
<dbReference type="Ensembl" id="ENSMUST00000165454.3">
    <property type="protein sequence ID" value="ENSMUSP00000126681.3"/>
    <property type="gene ID" value="ENSMUSG00000091585.3"/>
</dbReference>
<dbReference type="PANTHER" id="PTHR14224:SF77">
    <property type="entry name" value="D5ERTD577E PROTEIN-RELATED"/>
    <property type="match status" value="1"/>
</dbReference>
<reference evidence="4" key="1">
    <citation type="submission" date="2025-08" db="UniProtKB">
        <authorList>
            <consortium name="Ensembl"/>
        </authorList>
    </citation>
    <scope>IDENTIFICATION</scope>
    <source>
        <strain evidence="4">C57BL/6J</strain>
    </source>
</reference>
<reference evidence="4" key="2">
    <citation type="submission" date="2025-09" db="UniProtKB">
        <authorList>
            <consortium name="Ensembl"/>
        </authorList>
    </citation>
    <scope>IDENTIFICATION</scope>
    <source>
        <strain evidence="4">C57BL/6J</strain>
    </source>
</reference>